<reference evidence="1" key="1">
    <citation type="submission" date="2023-07" db="EMBL/GenBank/DDBJ databases">
        <title>Sorghum-associated microbial communities from plants grown in Nebraska, USA.</title>
        <authorList>
            <person name="Schachtman D."/>
        </authorList>
    </citation>
    <scope>NUCLEOTIDE SEQUENCE</scope>
    <source>
        <strain evidence="1">BE330</strain>
    </source>
</reference>
<accession>A0AAE3XGH3</accession>
<dbReference type="Proteomes" id="UP001185331">
    <property type="component" value="Unassembled WGS sequence"/>
</dbReference>
<protein>
    <submittedName>
        <fullName evidence="1">Uncharacterized protein</fullName>
    </submittedName>
</protein>
<evidence type="ECO:0000313" key="1">
    <source>
        <dbReference type="EMBL" id="MDR6220074.1"/>
    </source>
</evidence>
<gene>
    <name evidence="1" type="ORF">J2Y00_003685</name>
</gene>
<comment type="caution">
    <text evidence="1">The sequence shown here is derived from an EMBL/GenBank/DDBJ whole genome shotgun (WGS) entry which is preliminary data.</text>
</comment>
<sequence length="145" mass="15844">MTALASLLLTPQSTPPTAHDATGCMAVCALLVAAQQQGLVPILPEDAPRARTADGYCGDHLKRVEPGEVEALSLASRVQEHPEAPAYLMHEGTLLVLEDGRLIFRGVHRHSALERAYRDVRYGTLLGLRHRLPAEHLLTFEQVPL</sequence>
<dbReference type="RefSeq" id="WP_309869745.1">
    <property type="nucleotide sequence ID" value="NZ_JAVDQK010000010.1"/>
</dbReference>
<organism evidence="1 2">
    <name type="scientific">Deinococcus soli</name>
    <name type="common">ex Cha et al. 2016</name>
    <dbReference type="NCBI Taxonomy" id="1309411"/>
    <lineage>
        <taxon>Bacteria</taxon>
        <taxon>Thermotogati</taxon>
        <taxon>Deinococcota</taxon>
        <taxon>Deinococci</taxon>
        <taxon>Deinococcales</taxon>
        <taxon>Deinococcaceae</taxon>
        <taxon>Deinococcus</taxon>
    </lineage>
</organism>
<evidence type="ECO:0000313" key="2">
    <source>
        <dbReference type="Proteomes" id="UP001185331"/>
    </source>
</evidence>
<dbReference type="EMBL" id="JAVDQK010000010">
    <property type="protein sequence ID" value="MDR6220074.1"/>
    <property type="molecule type" value="Genomic_DNA"/>
</dbReference>
<name>A0AAE3XGH3_9DEIO</name>
<proteinExistence type="predicted"/>
<dbReference type="AlphaFoldDB" id="A0AAE3XGH3"/>